<dbReference type="Proteomes" id="UP000277294">
    <property type="component" value="Unassembled WGS sequence"/>
</dbReference>
<accession>A0A3P4B7B2</accession>
<evidence type="ECO:0000313" key="2">
    <source>
        <dbReference type="EMBL" id="VCU71406.1"/>
    </source>
</evidence>
<name>A0A3P4B7B2_9BURK</name>
<gene>
    <name evidence="2" type="ORF">PIGHUM_03490</name>
</gene>
<reference evidence="2 3" key="1">
    <citation type="submission" date="2018-10" db="EMBL/GenBank/DDBJ databases">
        <authorList>
            <person name="Criscuolo A."/>
        </authorList>
    </citation>
    <scope>NUCLEOTIDE SEQUENCE [LARGE SCALE GENOMIC DNA]</scope>
    <source>
        <strain evidence="2">DnA1</strain>
    </source>
</reference>
<dbReference type="RefSeq" id="WP_124080923.1">
    <property type="nucleotide sequence ID" value="NZ_UWPJ01000026.1"/>
</dbReference>
<dbReference type="EMBL" id="UWPJ01000026">
    <property type="protein sequence ID" value="VCU71406.1"/>
    <property type="molecule type" value="Genomic_DNA"/>
</dbReference>
<feature type="region of interest" description="Disordered" evidence="1">
    <location>
        <begin position="1"/>
        <end position="21"/>
    </location>
</feature>
<evidence type="ECO:0000313" key="3">
    <source>
        <dbReference type="Proteomes" id="UP000277294"/>
    </source>
</evidence>
<evidence type="ECO:0000256" key="1">
    <source>
        <dbReference type="SAM" id="MobiDB-lite"/>
    </source>
</evidence>
<proteinExistence type="predicted"/>
<organism evidence="2 3">
    <name type="scientific">Pigmentiphaga humi</name>
    <dbReference type="NCBI Taxonomy" id="2478468"/>
    <lineage>
        <taxon>Bacteria</taxon>
        <taxon>Pseudomonadati</taxon>
        <taxon>Pseudomonadota</taxon>
        <taxon>Betaproteobacteria</taxon>
        <taxon>Burkholderiales</taxon>
        <taxon>Alcaligenaceae</taxon>
        <taxon>Pigmentiphaga</taxon>
    </lineage>
</organism>
<protein>
    <submittedName>
        <fullName evidence="2">Uncharacterized protein</fullName>
    </submittedName>
</protein>
<keyword evidence="3" id="KW-1185">Reference proteome</keyword>
<sequence length="61" mass="7130">MMRPASLVPAAAGGRRLASTRRRAKLRRRVRRLGVRVLSRLTRRVRSELKQLERESYLAPF</sequence>
<dbReference type="AlphaFoldDB" id="A0A3P4B7B2"/>